<feature type="domain" description="Cytochrome c-552/4" evidence="2">
    <location>
        <begin position="54"/>
        <end position="143"/>
    </location>
</feature>
<feature type="chain" id="PRO_5012727126" description="Cytochrome c-552/4 domain-containing protein" evidence="1">
    <location>
        <begin position="21"/>
        <end position="414"/>
    </location>
</feature>
<dbReference type="SUPFAM" id="SSF48695">
    <property type="entry name" value="Multiheme cytochromes"/>
    <property type="match status" value="1"/>
</dbReference>
<proteinExistence type="predicted"/>
<dbReference type="InterPro" id="IPR023155">
    <property type="entry name" value="Cyt_c-552/4"/>
</dbReference>
<dbReference type="InterPro" id="IPR036280">
    <property type="entry name" value="Multihaem_cyt_sf"/>
</dbReference>
<organism evidence="3">
    <name type="scientific">Calyptogena fausta symbiont</name>
    <dbReference type="NCBI Taxonomy" id="596094"/>
    <lineage>
        <taxon>Bacteria</taxon>
    </lineage>
</organism>
<dbReference type="EMBL" id="LC090391">
    <property type="protein sequence ID" value="BAW83423.1"/>
    <property type="molecule type" value="Genomic_DNA"/>
</dbReference>
<dbReference type="Gene3D" id="1.10.1130.10">
    <property type="entry name" value="Flavocytochrome C3, Chain A"/>
    <property type="match status" value="1"/>
</dbReference>
<name>A0A1Q2SVN1_UNCXX</name>
<dbReference type="Pfam" id="PF13435">
    <property type="entry name" value="Cytochrome_C554"/>
    <property type="match status" value="1"/>
</dbReference>
<feature type="signal peptide" evidence="1">
    <location>
        <begin position="1"/>
        <end position="20"/>
    </location>
</feature>
<evidence type="ECO:0000259" key="2">
    <source>
        <dbReference type="Pfam" id="PF13435"/>
    </source>
</evidence>
<accession>A0A1Q2SVN1</accession>
<reference evidence="3" key="1">
    <citation type="journal article" date="2017" name="PLoS ONE">
        <title>Loss of genes related to Nucleotide Excision Repair (NER) and implications for reductive genome evolution in symbionts of deep-sea vesicomyid clams.</title>
        <authorList>
            <person name="Shimamura S."/>
            <person name="Kaneko T."/>
            <person name="Ozawa G."/>
            <person name="Nishino-Matsumoto M."/>
            <person name="Koshiishi T."/>
            <person name="Takaki Y."/>
            <person name="Kato C."/>
            <person name="Takai K."/>
            <person name="Yoshida T."/>
            <person name="Fujikura K."/>
            <person name="Barry J.P."/>
            <person name="Maruyama T."/>
        </authorList>
    </citation>
    <scope>NUCLEOTIDE SEQUENCE</scope>
</reference>
<evidence type="ECO:0000256" key="1">
    <source>
        <dbReference type="SAM" id="SignalP"/>
    </source>
</evidence>
<dbReference type="AlphaFoldDB" id="A0A1Q2SVN1"/>
<keyword evidence="1" id="KW-0732">Signal</keyword>
<protein>
    <recommendedName>
        <fullName evidence="2">Cytochrome c-552/4 domain-containing protein</fullName>
    </recommendedName>
</protein>
<sequence>MTQRLLIILTISLLELQAQANIQSFINSEADIMMNFTRSGNNSHSSINNLSSKKCSRCHSDIYEQWESSMHAKSTALKDPIHGLFYDAVVGNPRVKGVRMGKNKDKYPVCLECHSPAAAKEGKTQLNAKRSFSEGVNCIACHSLTKFKGTKKKSGGLKLGMKAYEYSSNQIQGPNGTSKKHKNFGKGGVANNPGLFKTSKVCLGCHDQRNNSKKVPLCQTGGEIISAGGSTTCQSCHMPVIEGISNHTMAGGHSAEMVSKGLVMTINTKKVSDMFQIKVNATNLLPHNFPTGAPFRNFYITVTAQNSHGDVLWQSSKTHPMKDDKQAMFMYIIGDDNNKPTSPPKATKVLGDTRLKPNETRVLNYTISSNGVAIITAKAYYDLLLVAIKDKFGSKLSKRLLEPKEIAKAIVVIE</sequence>
<evidence type="ECO:0000313" key="3">
    <source>
        <dbReference type="EMBL" id="BAW83423.1"/>
    </source>
</evidence>